<reference evidence="2" key="1">
    <citation type="submission" date="2009-08" db="EMBL/GenBank/DDBJ databases">
        <title>Annotation of Salpingoeca rosetta.</title>
        <authorList>
            <consortium name="The Broad Institute Genome Sequencing Platform"/>
            <person name="Russ C."/>
            <person name="Cuomo C."/>
            <person name="Burger G."/>
            <person name="Gray M.W."/>
            <person name="Holland P.W.H."/>
            <person name="King N."/>
            <person name="Lang F.B.F."/>
            <person name="Roger A.J."/>
            <person name="Ruiz-Trillo I."/>
            <person name="Young S.K."/>
            <person name="Zeng Q."/>
            <person name="Gargeya S."/>
            <person name="Alvarado L."/>
            <person name="Berlin A."/>
            <person name="Chapman S.B."/>
            <person name="Chen Z."/>
            <person name="Freedman E."/>
            <person name="Gellesch M."/>
            <person name="Goldberg J."/>
            <person name="Griggs A."/>
            <person name="Gujja S."/>
            <person name="Heilman E."/>
            <person name="Heiman D."/>
            <person name="Howarth C."/>
            <person name="Mehta T."/>
            <person name="Neiman D."/>
            <person name="Pearson M."/>
            <person name="Roberts A."/>
            <person name="Saif S."/>
            <person name="Shea T."/>
            <person name="Shenoy N."/>
            <person name="Sisk P."/>
            <person name="Stolte C."/>
            <person name="Sykes S."/>
            <person name="White J."/>
            <person name="Yandava C."/>
            <person name="Haas B."/>
            <person name="Nusbaum C."/>
            <person name="Birren B."/>
        </authorList>
    </citation>
    <scope>NUCLEOTIDE SEQUENCE [LARGE SCALE GENOMIC DNA]</scope>
    <source>
        <strain evidence="2">ATCC 50818</strain>
    </source>
</reference>
<name>F2UDW6_SALR5</name>
<gene>
    <name evidence="2" type="ORF">PTSG_12530</name>
</gene>
<dbReference type="GeneID" id="16073027"/>
<proteinExistence type="predicted"/>
<feature type="compositionally biased region" description="Basic and acidic residues" evidence="1">
    <location>
        <begin position="39"/>
        <end position="60"/>
    </location>
</feature>
<evidence type="ECO:0000313" key="3">
    <source>
        <dbReference type="Proteomes" id="UP000007799"/>
    </source>
</evidence>
<evidence type="ECO:0000256" key="1">
    <source>
        <dbReference type="SAM" id="MobiDB-lite"/>
    </source>
</evidence>
<dbReference type="InParanoid" id="F2UDW6"/>
<dbReference type="RefSeq" id="XP_004992461.1">
    <property type="nucleotide sequence ID" value="XM_004992404.1"/>
</dbReference>
<organism evidence="3">
    <name type="scientific">Salpingoeca rosetta (strain ATCC 50818 / BSB-021)</name>
    <dbReference type="NCBI Taxonomy" id="946362"/>
    <lineage>
        <taxon>Eukaryota</taxon>
        <taxon>Choanoflagellata</taxon>
        <taxon>Craspedida</taxon>
        <taxon>Salpingoecidae</taxon>
        <taxon>Salpingoeca</taxon>
    </lineage>
</organism>
<feature type="compositionally biased region" description="Low complexity" evidence="1">
    <location>
        <begin position="81"/>
        <end position="91"/>
    </location>
</feature>
<dbReference type="KEGG" id="sre:PTSG_12530"/>
<dbReference type="AlphaFoldDB" id="F2UDW6"/>
<dbReference type="EMBL" id="GL832970">
    <property type="protein sequence ID" value="EGD74816.1"/>
    <property type="molecule type" value="Genomic_DNA"/>
</dbReference>
<dbReference type="Proteomes" id="UP000007799">
    <property type="component" value="Unassembled WGS sequence"/>
</dbReference>
<keyword evidence="3" id="KW-1185">Reference proteome</keyword>
<feature type="region of interest" description="Disordered" evidence="1">
    <location>
        <begin position="1"/>
        <end position="122"/>
    </location>
</feature>
<feature type="compositionally biased region" description="Low complexity" evidence="1">
    <location>
        <begin position="61"/>
        <end position="71"/>
    </location>
</feature>
<sequence length="254" mass="25570">MARRCVGHASAHSLDDDNVLAVPEPPSSDDVTETAPAADAERDKNNDKDKGKDKGKDKDNSGSSTSNSGSKATKKGKSKGKGASTDASASDAPREPQPQPAQSSSSVSAASASSSSPSSYWSSRLGEISFNEAKACVHLCRAAALTDLRKHSEAAHEISEASGLLRDTSATALIAAAAAAASSSSSSSAPSPPPHQAPTAAAAALPASSIACARSMTPAATAIRVAAFLQHLGLLYAVGDFEALQKAVMRGTVA</sequence>
<accession>F2UDW6</accession>
<protein>
    <submittedName>
        <fullName evidence="2">Uncharacterized protein</fullName>
    </submittedName>
</protein>
<evidence type="ECO:0000313" key="2">
    <source>
        <dbReference type="EMBL" id="EGD74816.1"/>
    </source>
</evidence>
<feature type="compositionally biased region" description="Low complexity" evidence="1">
    <location>
        <begin position="100"/>
        <end position="122"/>
    </location>
</feature>